<proteinExistence type="inferred from homology"/>
<protein>
    <submittedName>
        <fullName evidence="5">Putative indole-3-acetic acid-amido synthetase GH3.8</fullName>
    </submittedName>
</protein>
<feature type="domain" description="GH3 middle" evidence="4">
    <location>
        <begin position="155"/>
        <end position="194"/>
    </location>
</feature>
<dbReference type="Proteomes" id="UP000236161">
    <property type="component" value="Unassembled WGS sequence"/>
</dbReference>
<dbReference type="PANTHER" id="PTHR31901:SF96">
    <property type="entry name" value="INDOLE-3-ACETIC ACID-AMIDO SYNTHETASE GH3.1-RELATED"/>
    <property type="match status" value="1"/>
</dbReference>
<dbReference type="Pfam" id="PF23571">
    <property type="entry name" value="GH3_M"/>
    <property type="match status" value="1"/>
</dbReference>
<dbReference type="OrthoDB" id="10004661at2759"/>
<evidence type="ECO:0000256" key="3">
    <source>
        <dbReference type="SAM" id="MobiDB-lite"/>
    </source>
</evidence>
<evidence type="ECO:0000259" key="4">
    <source>
        <dbReference type="Pfam" id="PF23571"/>
    </source>
</evidence>
<dbReference type="GO" id="GO:0005737">
    <property type="term" value="C:cytoplasm"/>
    <property type="evidence" value="ECO:0007669"/>
    <property type="project" value="TreeGrafter"/>
</dbReference>
<dbReference type="InterPro" id="IPR055377">
    <property type="entry name" value="GH3_M"/>
</dbReference>
<evidence type="ECO:0000256" key="1">
    <source>
        <dbReference type="ARBA" id="ARBA00008068"/>
    </source>
</evidence>
<evidence type="ECO:0000256" key="2">
    <source>
        <dbReference type="ARBA" id="ARBA00022598"/>
    </source>
</evidence>
<dbReference type="GO" id="GO:0016881">
    <property type="term" value="F:acid-amino acid ligase activity"/>
    <property type="evidence" value="ECO:0007669"/>
    <property type="project" value="TreeGrafter"/>
</dbReference>
<gene>
    <name evidence="5" type="primary">GH3.8</name>
    <name evidence="5" type="ORF">AXF42_Ash018600</name>
</gene>
<feature type="region of interest" description="Disordered" evidence="3">
    <location>
        <begin position="1"/>
        <end position="21"/>
    </location>
</feature>
<evidence type="ECO:0000313" key="5">
    <source>
        <dbReference type="EMBL" id="PKA57625.1"/>
    </source>
</evidence>
<evidence type="ECO:0000313" key="6">
    <source>
        <dbReference type="Proteomes" id="UP000236161"/>
    </source>
</evidence>
<dbReference type="EMBL" id="KZ451963">
    <property type="protein sequence ID" value="PKA57625.1"/>
    <property type="molecule type" value="Genomic_DNA"/>
</dbReference>
<reference evidence="5 6" key="1">
    <citation type="journal article" date="2017" name="Nature">
        <title>The Apostasia genome and the evolution of orchids.</title>
        <authorList>
            <person name="Zhang G.Q."/>
            <person name="Liu K.W."/>
            <person name="Li Z."/>
            <person name="Lohaus R."/>
            <person name="Hsiao Y.Y."/>
            <person name="Niu S.C."/>
            <person name="Wang J.Y."/>
            <person name="Lin Y.C."/>
            <person name="Xu Q."/>
            <person name="Chen L.J."/>
            <person name="Yoshida K."/>
            <person name="Fujiwara S."/>
            <person name="Wang Z.W."/>
            <person name="Zhang Y.Q."/>
            <person name="Mitsuda N."/>
            <person name="Wang M."/>
            <person name="Liu G.H."/>
            <person name="Pecoraro L."/>
            <person name="Huang H.X."/>
            <person name="Xiao X.J."/>
            <person name="Lin M."/>
            <person name="Wu X.Y."/>
            <person name="Wu W.L."/>
            <person name="Chen Y.Y."/>
            <person name="Chang S.B."/>
            <person name="Sakamoto S."/>
            <person name="Ohme-Takagi M."/>
            <person name="Yagi M."/>
            <person name="Zeng S.J."/>
            <person name="Shen C.Y."/>
            <person name="Yeh C.M."/>
            <person name="Luo Y.B."/>
            <person name="Tsai W.C."/>
            <person name="Van de Peer Y."/>
            <person name="Liu Z.J."/>
        </authorList>
    </citation>
    <scope>NUCLEOTIDE SEQUENCE [LARGE SCALE GENOMIC DNA]</scope>
    <source>
        <strain evidence="6">cv. Shenzhen</strain>
        <tissue evidence="5">Stem</tissue>
    </source>
</reference>
<keyword evidence="2" id="KW-0436">Ligase</keyword>
<dbReference type="Pfam" id="PF03321">
    <property type="entry name" value="GH3"/>
    <property type="match status" value="1"/>
</dbReference>
<dbReference type="InterPro" id="IPR004993">
    <property type="entry name" value="GH3"/>
</dbReference>
<comment type="similarity">
    <text evidence="1">Belongs to the IAA-amido conjugating enzyme family.</text>
</comment>
<accession>A0A2I0AQ23</accession>
<organism evidence="5 6">
    <name type="scientific">Apostasia shenzhenica</name>
    <dbReference type="NCBI Taxonomy" id="1088818"/>
    <lineage>
        <taxon>Eukaryota</taxon>
        <taxon>Viridiplantae</taxon>
        <taxon>Streptophyta</taxon>
        <taxon>Embryophyta</taxon>
        <taxon>Tracheophyta</taxon>
        <taxon>Spermatophyta</taxon>
        <taxon>Magnoliopsida</taxon>
        <taxon>Liliopsida</taxon>
        <taxon>Asparagales</taxon>
        <taxon>Orchidaceae</taxon>
        <taxon>Apostasioideae</taxon>
        <taxon>Apostasia</taxon>
    </lineage>
</organism>
<name>A0A2I0AQ23_9ASPA</name>
<keyword evidence="6" id="KW-1185">Reference proteome</keyword>
<sequence length="205" mass="22801">MVDRLRAFSSMSPGPAEETRTAEAPLFASGLLRAIRFLQLHWKQLSHDIASGTLSPAITDLSVRDSAAEVLKPEPDLARFLKDECSKSDWARIITRIWPNTKYLDVVITGTMAQYIPTLEFYGGGLPMASTMYASSECYFGLNLRPICSPSEISYTILPNMGYFEFLPANRETDSEADTELIDLADVEVGKEYVARIGDHNPTKL</sequence>
<dbReference type="PANTHER" id="PTHR31901">
    <property type="entry name" value="GH3 DOMAIN-CONTAINING PROTEIN"/>
    <property type="match status" value="1"/>
</dbReference>
<dbReference type="AlphaFoldDB" id="A0A2I0AQ23"/>